<dbReference type="EMBL" id="CP095855">
    <property type="protein sequence ID" value="UPK71670.1"/>
    <property type="molecule type" value="Genomic_DNA"/>
</dbReference>
<keyword evidence="2" id="KW-1185">Reference proteome</keyword>
<dbReference type="Proteomes" id="UP000830198">
    <property type="component" value="Chromosome"/>
</dbReference>
<evidence type="ECO:0000313" key="1">
    <source>
        <dbReference type="EMBL" id="UPK71670.1"/>
    </source>
</evidence>
<proteinExistence type="predicted"/>
<dbReference type="RefSeq" id="WP_247813787.1">
    <property type="nucleotide sequence ID" value="NZ_CP095855.1"/>
</dbReference>
<gene>
    <name evidence="1" type="ORF">MYF79_10295</name>
</gene>
<reference evidence="1 2" key="1">
    <citation type="submission" date="2022-04" db="EMBL/GenBank/DDBJ databases">
        <title>The arsenic-methylating capacity of Chitinophaga filiformis YT5 during chitin decomposition.</title>
        <authorList>
            <person name="Chen G."/>
            <person name="Liang Y."/>
        </authorList>
    </citation>
    <scope>NUCLEOTIDE SEQUENCE [LARGE SCALE GENOMIC DNA]</scope>
    <source>
        <strain evidence="1 2">YT5</strain>
    </source>
</reference>
<dbReference type="PROSITE" id="PS00387">
    <property type="entry name" value="PPASE"/>
    <property type="match status" value="1"/>
</dbReference>
<organism evidence="1 2">
    <name type="scientific">Chitinophaga filiformis</name>
    <name type="common">Myxococcus filiformis</name>
    <name type="synonym">Flexibacter filiformis</name>
    <dbReference type="NCBI Taxonomy" id="104663"/>
    <lineage>
        <taxon>Bacteria</taxon>
        <taxon>Pseudomonadati</taxon>
        <taxon>Bacteroidota</taxon>
        <taxon>Chitinophagia</taxon>
        <taxon>Chitinophagales</taxon>
        <taxon>Chitinophagaceae</taxon>
        <taxon>Chitinophaga</taxon>
    </lineage>
</organism>
<sequence>MNDTSNFIKVMYDPAIDITGKVLHSSGTLKSGDLPLQHYARNAFIPAYDLTDISSNEQLVSDQINNFDTGHSICLVKFPGQLIDLAERLEIHNVESASDFEVYRAKNADTFEAFDTAVTEFLKAYSNDDEKITPHKVYFGYRRQLTSSINYQKRPPVRVGLHVDIWDNLSLDQLDNARNRICINLGKGHRYFVFINLTMRQLIEQYLADEDLTDMPSPEIVRLFLEKYPSYPVTFIKLDPFEGYIAPTENIIHDGSNFDSDEVDIQMTSRGYFVPKSVVA</sequence>
<protein>
    <submittedName>
        <fullName evidence="1">Uncharacterized protein</fullName>
    </submittedName>
</protein>
<name>A0ABY4I7W1_CHIFI</name>
<evidence type="ECO:0000313" key="2">
    <source>
        <dbReference type="Proteomes" id="UP000830198"/>
    </source>
</evidence>
<accession>A0ABY4I7W1</accession>